<evidence type="ECO:0000313" key="5">
    <source>
        <dbReference type="EMBL" id="KAF2753210.1"/>
    </source>
</evidence>
<dbReference type="InterPro" id="IPR011032">
    <property type="entry name" value="GroES-like_sf"/>
</dbReference>
<organism evidence="5 6">
    <name type="scientific">Pseudovirgaria hyperparasitica</name>
    <dbReference type="NCBI Taxonomy" id="470096"/>
    <lineage>
        <taxon>Eukaryota</taxon>
        <taxon>Fungi</taxon>
        <taxon>Dikarya</taxon>
        <taxon>Ascomycota</taxon>
        <taxon>Pezizomycotina</taxon>
        <taxon>Dothideomycetes</taxon>
        <taxon>Dothideomycetes incertae sedis</taxon>
        <taxon>Acrospermales</taxon>
        <taxon>Acrospermaceae</taxon>
        <taxon>Pseudovirgaria</taxon>
    </lineage>
</organism>
<sequence length="340" mass="36996">MKALIFNGKDAQLVTDRKRPALRNNFILIRTIAVALNPYDWKTLDYAMPGCLIGCDFAGTVEEVGPGVTKPWKQGDRVCGTAHGVNATQPEDGAFAEWIVAKGDVCMRIPASMSFEEASGIGMAAITSGQAMFQKMEMSLPTKPIEKKEYLLVYGGSTVCGTLAVQYANIAGYSVITTCSPRNFELCTSRGAEATFDYNDPDCGQKIHDFTKGKLKLCYDTIGSDEGIQICMTALTTESGSRYGTLAMKPIPRQDVIYTDSICLKALGEDIPMFPVTKEDYDFGKLITGATEQLLADQRLRPHPIKKCEKGLAGIIDGIDFMKTGQVSGEKLVYVVSETP</sequence>
<gene>
    <name evidence="5" type="ORF">EJ05DRAFT_458159</name>
</gene>
<feature type="domain" description="Enoyl reductase (ER)" evidence="4">
    <location>
        <begin position="8"/>
        <end position="333"/>
    </location>
</feature>
<dbReference type="InterPro" id="IPR013154">
    <property type="entry name" value="ADH-like_N"/>
</dbReference>
<dbReference type="PANTHER" id="PTHR45348">
    <property type="entry name" value="HYPOTHETICAL OXIDOREDUCTASE (EUROFUNG)"/>
    <property type="match status" value="1"/>
</dbReference>
<keyword evidence="6" id="KW-1185">Reference proteome</keyword>
<reference evidence="5" key="1">
    <citation type="journal article" date="2020" name="Stud. Mycol.">
        <title>101 Dothideomycetes genomes: a test case for predicting lifestyles and emergence of pathogens.</title>
        <authorList>
            <person name="Haridas S."/>
            <person name="Albert R."/>
            <person name="Binder M."/>
            <person name="Bloem J."/>
            <person name="Labutti K."/>
            <person name="Salamov A."/>
            <person name="Andreopoulos B."/>
            <person name="Baker S."/>
            <person name="Barry K."/>
            <person name="Bills G."/>
            <person name="Bluhm B."/>
            <person name="Cannon C."/>
            <person name="Castanera R."/>
            <person name="Culley D."/>
            <person name="Daum C."/>
            <person name="Ezra D."/>
            <person name="Gonzalez J."/>
            <person name="Henrissat B."/>
            <person name="Kuo A."/>
            <person name="Liang C."/>
            <person name="Lipzen A."/>
            <person name="Lutzoni F."/>
            <person name="Magnuson J."/>
            <person name="Mondo S."/>
            <person name="Nolan M."/>
            <person name="Ohm R."/>
            <person name="Pangilinan J."/>
            <person name="Park H.-J."/>
            <person name="Ramirez L."/>
            <person name="Alfaro M."/>
            <person name="Sun H."/>
            <person name="Tritt A."/>
            <person name="Yoshinaga Y."/>
            <person name="Zwiers L.-H."/>
            <person name="Turgeon B."/>
            <person name="Goodwin S."/>
            <person name="Spatafora J."/>
            <person name="Crous P."/>
            <person name="Grigoriev I."/>
        </authorList>
    </citation>
    <scope>NUCLEOTIDE SEQUENCE</scope>
    <source>
        <strain evidence="5">CBS 121739</strain>
    </source>
</reference>
<dbReference type="Gene3D" id="3.90.180.10">
    <property type="entry name" value="Medium-chain alcohol dehydrogenases, catalytic domain"/>
    <property type="match status" value="1"/>
</dbReference>
<dbReference type="RefSeq" id="XP_033595661.1">
    <property type="nucleotide sequence ID" value="XM_033742548.1"/>
</dbReference>
<keyword evidence="3" id="KW-0560">Oxidoreductase</keyword>
<protein>
    <submittedName>
        <fullName evidence="5">Putative alcohol dehydrogenase</fullName>
    </submittedName>
</protein>
<dbReference type="GeneID" id="54483602"/>
<accession>A0A6A6VUB8</accession>
<dbReference type="InterPro" id="IPR013149">
    <property type="entry name" value="ADH-like_C"/>
</dbReference>
<evidence type="ECO:0000256" key="3">
    <source>
        <dbReference type="ARBA" id="ARBA00023002"/>
    </source>
</evidence>
<comment type="subunit">
    <text evidence="2">Monomer.</text>
</comment>
<dbReference type="SMART" id="SM00829">
    <property type="entry name" value="PKS_ER"/>
    <property type="match status" value="1"/>
</dbReference>
<dbReference type="SUPFAM" id="SSF50129">
    <property type="entry name" value="GroES-like"/>
    <property type="match status" value="1"/>
</dbReference>
<comment type="similarity">
    <text evidence="1">Belongs to the zinc-containing alcohol dehydrogenase family.</text>
</comment>
<proteinExistence type="inferred from homology"/>
<evidence type="ECO:0000259" key="4">
    <source>
        <dbReference type="SMART" id="SM00829"/>
    </source>
</evidence>
<dbReference type="Pfam" id="PF00107">
    <property type="entry name" value="ADH_zinc_N"/>
    <property type="match status" value="1"/>
</dbReference>
<name>A0A6A6VUB8_9PEZI</name>
<dbReference type="GO" id="GO:0016651">
    <property type="term" value="F:oxidoreductase activity, acting on NAD(P)H"/>
    <property type="evidence" value="ECO:0007669"/>
    <property type="project" value="InterPro"/>
</dbReference>
<evidence type="ECO:0000313" key="6">
    <source>
        <dbReference type="Proteomes" id="UP000799437"/>
    </source>
</evidence>
<dbReference type="InterPro" id="IPR036291">
    <property type="entry name" value="NAD(P)-bd_dom_sf"/>
</dbReference>
<dbReference type="PANTHER" id="PTHR45348:SF2">
    <property type="entry name" value="ZINC-TYPE ALCOHOL DEHYDROGENASE-LIKE PROTEIN C2E1P3.01"/>
    <property type="match status" value="1"/>
</dbReference>
<dbReference type="InterPro" id="IPR047122">
    <property type="entry name" value="Trans-enoyl_RdTase-like"/>
</dbReference>
<evidence type="ECO:0000256" key="2">
    <source>
        <dbReference type="ARBA" id="ARBA00011245"/>
    </source>
</evidence>
<dbReference type="AlphaFoldDB" id="A0A6A6VUB8"/>
<evidence type="ECO:0000256" key="1">
    <source>
        <dbReference type="ARBA" id="ARBA00008072"/>
    </source>
</evidence>
<dbReference type="SUPFAM" id="SSF51735">
    <property type="entry name" value="NAD(P)-binding Rossmann-fold domains"/>
    <property type="match status" value="1"/>
</dbReference>
<dbReference type="CDD" id="cd08249">
    <property type="entry name" value="enoyl_reductase_like"/>
    <property type="match status" value="1"/>
</dbReference>
<dbReference type="OrthoDB" id="48317at2759"/>
<dbReference type="Proteomes" id="UP000799437">
    <property type="component" value="Unassembled WGS sequence"/>
</dbReference>
<dbReference type="Pfam" id="PF08240">
    <property type="entry name" value="ADH_N"/>
    <property type="match status" value="1"/>
</dbReference>
<dbReference type="Gene3D" id="3.40.50.720">
    <property type="entry name" value="NAD(P)-binding Rossmann-like Domain"/>
    <property type="match status" value="1"/>
</dbReference>
<dbReference type="InterPro" id="IPR020843">
    <property type="entry name" value="ER"/>
</dbReference>
<dbReference type="EMBL" id="ML996585">
    <property type="protein sequence ID" value="KAF2753210.1"/>
    <property type="molecule type" value="Genomic_DNA"/>
</dbReference>